<dbReference type="AlphaFoldDB" id="A0AAW8NKK7"/>
<keyword evidence="4" id="KW-1185">Reference proteome</keyword>
<reference evidence="1" key="2">
    <citation type="submission" date="2022-11" db="EMBL/GenBank/DDBJ databases">
        <title>Prophages regulate Shewanella fidelis motility and biofilm formation: implications for gut colonization dynamics in Ciona robusta.</title>
        <authorList>
            <person name="Natarajan O."/>
            <person name="Gibboney S.L."/>
            <person name="Young M.N."/>
            <person name="Lim S.J."/>
            <person name="Pluta N."/>
            <person name="Atkinson C.G.F."/>
            <person name="Leigh B.A."/>
            <person name="Liberti A."/>
            <person name="Kees E."/>
            <person name="Breitbart M."/>
            <person name="Gralnick J."/>
            <person name="Dishaw L.J."/>
        </authorList>
    </citation>
    <scope>NUCLEOTIDE SEQUENCE</scope>
    <source>
        <strain evidence="1">3313</strain>
    </source>
</reference>
<sequence>MSDLIVSATDNKPELNNDWCYHFSPPKAGRKLKLLEVDEVTLALPLIYRLIPLNAVNNRADWFVELSTAEERSELFLLLSENLSILNKKRKQGTCLITELNQTNKLLNGYFSDYGWRMVRKELSQIKKRKKKSHIEISNDLVTRLKEYMAANQIDTFDQAIDNLLSEQASFAEHGFEAELEA</sequence>
<dbReference type="Proteomes" id="UP001259340">
    <property type="component" value="Unassembled WGS sequence"/>
</dbReference>
<accession>A0AAW8NKK7</accession>
<evidence type="ECO:0000313" key="3">
    <source>
        <dbReference type="Proteomes" id="UP001259340"/>
    </source>
</evidence>
<gene>
    <name evidence="1" type="ORF">OS133_08875</name>
    <name evidence="2" type="ORF">OS134_06835</name>
</gene>
<dbReference type="Proteomes" id="UP001271263">
    <property type="component" value="Unassembled WGS sequence"/>
</dbReference>
<name>A0AAW8NKK7_9GAMM</name>
<protein>
    <submittedName>
        <fullName evidence="1">Uncharacterized protein</fullName>
    </submittedName>
</protein>
<dbReference type="RefSeq" id="WP_108946564.1">
    <property type="nucleotide sequence ID" value="NZ_JAPMLA010000001.1"/>
</dbReference>
<organism evidence="1 3">
    <name type="scientific">Shewanella fidelis</name>
    <dbReference type="NCBI Taxonomy" id="173509"/>
    <lineage>
        <taxon>Bacteria</taxon>
        <taxon>Pseudomonadati</taxon>
        <taxon>Pseudomonadota</taxon>
        <taxon>Gammaproteobacteria</taxon>
        <taxon>Alteromonadales</taxon>
        <taxon>Shewanellaceae</taxon>
        <taxon>Shewanella</taxon>
    </lineage>
</organism>
<comment type="caution">
    <text evidence="1">The sequence shown here is derived from an EMBL/GenBank/DDBJ whole genome shotgun (WGS) entry which is preliminary data.</text>
</comment>
<dbReference type="EMBL" id="JAPMLE010000001">
    <property type="protein sequence ID" value="MDR8523787.1"/>
    <property type="molecule type" value="Genomic_DNA"/>
</dbReference>
<evidence type="ECO:0000313" key="2">
    <source>
        <dbReference type="EMBL" id="MDW4823777.1"/>
    </source>
</evidence>
<evidence type="ECO:0000313" key="4">
    <source>
        <dbReference type="Proteomes" id="UP001271263"/>
    </source>
</evidence>
<proteinExistence type="predicted"/>
<reference evidence="2 4" key="1">
    <citation type="journal article" date="2022" name="bioRxiv">
        <title>Prophages regulate Shewanella fidelis 3313 motility and biofilm formation: implications for gut colonization dynamics in Ciona robusta.</title>
        <authorList>
            <person name="Natarajan O."/>
            <person name="Gibboney S.L."/>
            <person name="Young M.N."/>
            <person name="Lim S.J."/>
            <person name="Pluta N."/>
            <person name="Atkinson C.G."/>
            <person name="Leigh B.A."/>
            <person name="Liberti A."/>
            <person name="Kees E.D."/>
            <person name="Breitbart M."/>
            <person name="Gralnick J.A."/>
            <person name="Dishaw L.J."/>
        </authorList>
    </citation>
    <scope>NUCLEOTIDE SEQUENCE [LARGE SCALE GENOMIC DNA]</scope>
    <source>
        <strain evidence="2 4">JG4066</strain>
    </source>
</reference>
<evidence type="ECO:0000313" key="1">
    <source>
        <dbReference type="EMBL" id="MDR8523787.1"/>
    </source>
</evidence>
<dbReference type="EMBL" id="JAPMLD010000002">
    <property type="protein sequence ID" value="MDW4823777.1"/>
    <property type="molecule type" value="Genomic_DNA"/>
</dbReference>